<accession>A0AAN7Z133</accession>
<dbReference type="InterPro" id="IPR050121">
    <property type="entry name" value="Cytochrome_P450_monoxygenase"/>
</dbReference>
<dbReference type="GO" id="GO:0005506">
    <property type="term" value="F:iron ion binding"/>
    <property type="evidence" value="ECO:0007669"/>
    <property type="project" value="InterPro"/>
</dbReference>
<sequence length="518" mass="58386">MANSTALVLISSAALLYFVGTLIYRLYLHPLAKFPGPKIAAITGWYETYHDLKNPGGQFMYKLHKLHSIYGPIVRISPAEIHISDSAWVDTLLVSSSQGVRDKYVPAANQAGTPKGVFGTALHNTHRRRRAALSPLFSRSCAVRAEGLIYDKIDLLLKRLDIQIARDGYAELRTLFICLATDVVYQYCLGHSFELLDDEVKGKEWHDSIRALAKIIPYTRQFNWIIPLSQKIPVSFMRMVSLNMARVAAMHHDMEAQASQAVEEYEQDEKNGLDSSFNGNPKERFALFRALLQHAGLPPHEKRFDRISHEAVTLLAAGGETTASVLTTAIYFIIANKQNVLPRLQEEVDSVMSGVSRPSVADLERLPWLTAVIKEALRISTITARLTRVAPDEVLQYKDWVMPAGTAVSMTLREISFDPEIFPSPMMFQPERWLPSNPNLDRCNRYSVAFSRGSRMCIGINFAHAELYIAIATLIHRRRFELYDTIRERDVDFTRDFFVGETSAATKGVRVNYAMSSG</sequence>
<evidence type="ECO:0000256" key="10">
    <source>
        <dbReference type="SAM" id="Phobius"/>
    </source>
</evidence>
<dbReference type="CDD" id="cd11062">
    <property type="entry name" value="CYP58-like"/>
    <property type="match status" value="1"/>
</dbReference>
<reference evidence="11 12" key="1">
    <citation type="submission" date="2023-10" db="EMBL/GenBank/DDBJ databases">
        <title>Draft genome sequence of Xylaria bambusicola isolate GMP-LS, the root and basal stem rot pathogen of sugarcane in Indonesia.</title>
        <authorList>
            <person name="Selvaraj P."/>
            <person name="Muralishankar V."/>
            <person name="Muruganantham S."/>
            <person name="Sp S."/>
            <person name="Haryani S."/>
            <person name="Lau K.J.X."/>
            <person name="Naqvi N.I."/>
        </authorList>
    </citation>
    <scope>NUCLEOTIDE SEQUENCE [LARGE SCALE GENOMIC DNA]</scope>
    <source>
        <strain evidence="11">GMP-LS</strain>
    </source>
</reference>
<dbReference type="PRINTS" id="PR00463">
    <property type="entry name" value="EP450I"/>
</dbReference>
<comment type="caution">
    <text evidence="11">The sequence shown here is derived from an EMBL/GenBank/DDBJ whole genome shotgun (WGS) entry which is preliminary data.</text>
</comment>
<dbReference type="Gene3D" id="1.10.630.10">
    <property type="entry name" value="Cytochrome P450"/>
    <property type="match status" value="1"/>
</dbReference>
<dbReference type="Proteomes" id="UP001305414">
    <property type="component" value="Unassembled WGS sequence"/>
</dbReference>
<evidence type="ECO:0000256" key="3">
    <source>
        <dbReference type="ARBA" id="ARBA00022617"/>
    </source>
</evidence>
<dbReference type="GO" id="GO:0020037">
    <property type="term" value="F:heme binding"/>
    <property type="evidence" value="ECO:0007669"/>
    <property type="project" value="InterPro"/>
</dbReference>
<dbReference type="Pfam" id="PF00067">
    <property type="entry name" value="p450"/>
    <property type="match status" value="1"/>
</dbReference>
<feature type="transmembrane region" description="Helical" evidence="10">
    <location>
        <begin position="6"/>
        <end position="28"/>
    </location>
</feature>
<keyword evidence="3 8" id="KW-0349">Heme</keyword>
<dbReference type="PROSITE" id="PS00086">
    <property type="entry name" value="CYTOCHROME_P450"/>
    <property type="match status" value="1"/>
</dbReference>
<proteinExistence type="inferred from homology"/>
<dbReference type="PANTHER" id="PTHR24305:SF157">
    <property type="entry name" value="N-ACETYLTRYPTOPHAN 6-HYDROXYLASE IVOC-RELATED"/>
    <property type="match status" value="1"/>
</dbReference>
<keyword evidence="10" id="KW-1133">Transmembrane helix</keyword>
<dbReference type="InterPro" id="IPR036396">
    <property type="entry name" value="Cyt_P450_sf"/>
</dbReference>
<evidence type="ECO:0000256" key="9">
    <source>
        <dbReference type="RuleBase" id="RU000461"/>
    </source>
</evidence>
<dbReference type="InterPro" id="IPR002401">
    <property type="entry name" value="Cyt_P450_E_grp-I"/>
</dbReference>
<evidence type="ECO:0000256" key="6">
    <source>
        <dbReference type="ARBA" id="ARBA00023004"/>
    </source>
</evidence>
<dbReference type="AlphaFoldDB" id="A0AAN7Z133"/>
<dbReference type="InterPro" id="IPR017972">
    <property type="entry name" value="Cyt_P450_CS"/>
</dbReference>
<evidence type="ECO:0000313" key="12">
    <source>
        <dbReference type="Proteomes" id="UP001305414"/>
    </source>
</evidence>
<keyword evidence="10" id="KW-0812">Transmembrane</keyword>
<evidence type="ECO:0000256" key="7">
    <source>
        <dbReference type="ARBA" id="ARBA00023033"/>
    </source>
</evidence>
<keyword evidence="7 9" id="KW-0503">Monooxygenase</keyword>
<evidence type="ECO:0008006" key="13">
    <source>
        <dbReference type="Google" id="ProtNLM"/>
    </source>
</evidence>
<evidence type="ECO:0000256" key="2">
    <source>
        <dbReference type="ARBA" id="ARBA00010617"/>
    </source>
</evidence>
<evidence type="ECO:0000313" key="11">
    <source>
        <dbReference type="EMBL" id="KAK5626012.1"/>
    </source>
</evidence>
<dbReference type="SUPFAM" id="SSF48264">
    <property type="entry name" value="Cytochrome P450"/>
    <property type="match status" value="1"/>
</dbReference>
<comment type="cofactor">
    <cofactor evidence="1 8">
        <name>heme</name>
        <dbReference type="ChEBI" id="CHEBI:30413"/>
    </cofactor>
</comment>
<keyword evidence="12" id="KW-1185">Reference proteome</keyword>
<dbReference type="GO" id="GO:0016705">
    <property type="term" value="F:oxidoreductase activity, acting on paired donors, with incorporation or reduction of molecular oxygen"/>
    <property type="evidence" value="ECO:0007669"/>
    <property type="project" value="InterPro"/>
</dbReference>
<feature type="binding site" description="axial binding residue" evidence="8">
    <location>
        <position position="457"/>
    </location>
    <ligand>
        <name>heme</name>
        <dbReference type="ChEBI" id="CHEBI:30413"/>
    </ligand>
    <ligandPart>
        <name>Fe</name>
        <dbReference type="ChEBI" id="CHEBI:18248"/>
    </ligandPart>
</feature>
<comment type="similarity">
    <text evidence="2 9">Belongs to the cytochrome P450 family.</text>
</comment>
<keyword evidence="10" id="KW-0472">Membrane</keyword>
<organism evidence="11 12">
    <name type="scientific">Xylaria bambusicola</name>
    <dbReference type="NCBI Taxonomy" id="326684"/>
    <lineage>
        <taxon>Eukaryota</taxon>
        <taxon>Fungi</taxon>
        <taxon>Dikarya</taxon>
        <taxon>Ascomycota</taxon>
        <taxon>Pezizomycotina</taxon>
        <taxon>Sordariomycetes</taxon>
        <taxon>Xylariomycetidae</taxon>
        <taxon>Xylariales</taxon>
        <taxon>Xylariaceae</taxon>
        <taxon>Xylaria</taxon>
    </lineage>
</organism>
<keyword evidence="5 9" id="KW-0560">Oxidoreductase</keyword>
<evidence type="ECO:0000256" key="1">
    <source>
        <dbReference type="ARBA" id="ARBA00001971"/>
    </source>
</evidence>
<name>A0AAN7Z133_9PEZI</name>
<evidence type="ECO:0000256" key="5">
    <source>
        <dbReference type="ARBA" id="ARBA00023002"/>
    </source>
</evidence>
<keyword evidence="4 8" id="KW-0479">Metal-binding</keyword>
<dbReference type="EMBL" id="JAWHQM010000003">
    <property type="protein sequence ID" value="KAK5626012.1"/>
    <property type="molecule type" value="Genomic_DNA"/>
</dbReference>
<evidence type="ECO:0000256" key="4">
    <source>
        <dbReference type="ARBA" id="ARBA00022723"/>
    </source>
</evidence>
<keyword evidence="6 8" id="KW-0408">Iron</keyword>
<dbReference type="InterPro" id="IPR001128">
    <property type="entry name" value="Cyt_P450"/>
</dbReference>
<protein>
    <recommendedName>
        <fullName evidence="13">Cytochrome P450</fullName>
    </recommendedName>
</protein>
<dbReference type="PANTHER" id="PTHR24305">
    <property type="entry name" value="CYTOCHROME P450"/>
    <property type="match status" value="1"/>
</dbReference>
<evidence type="ECO:0000256" key="8">
    <source>
        <dbReference type="PIRSR" id="PIRSR602401-1"/>
    </source>
</evidence>
<dbReference type="GO" id="GO:0004497">
    <property type="term" value="F:monooxygenase activity"/>
    <property type="evidence" value="ECO:0007669"/>
    <property type="project" value="UniProtKB-KW"/>
</dbReference>
<dbReference type="PRINTS" id="PR00385">
    <property type="entry name" value="P450"/>
</dbReference>
<gene>
    <name evidence="11" type="ORF">RRF57_001728</name>
</gene>